<dbReference type="InterPro" id="IPR002687">
    <property type="entry name" value="Nop_dom"/>
</dbReference>
<dbReference type="InterPro" id="IPR012974">
    <property type="entry name" value="NOP58/56_N"/>
</dbReference>
<dbReference type="AlphaFoldDB" id="A0A922LLT8"/>
<reference evidence="8" key="2">
    <citation type="journal article" date="2019" name="Gigascience">
        <title>High-quality Schistosoma haematobium genome achieved by single-molecule and long-range sequencing.</title>
        <authorList>
            <person name="Stroehlein A.J."/>
            <person name="Korhonen P.K."/>
            <person name="Chong T.M."/>
            <person name="Lim Y.L."/>
            <person name="Chan K.G."/>
            <person name="Webster B."/>
            <person name="Rollinson D."/>
            <person name="Brindley P.J."/>
            <person name="Gasser R.B."/>
            <person name="Young N.D."/>
        </authorList>
    </citation>
    <scope>NUCLEOTIDE SEQUENCE</scope>
</reference>
<evidence type="ECO:0000256" key="6">
    <source>
        <dbReference type="SAM" id="MobiDB-lite"/>
    </source>
</evidence>
<name>A0A922LLT8_SCHHA</name>
<dbReference type="SMART" id="SM00931">
    <property type="entry name" value="NOSIC"/>
    <property type="match status" value="1"/>
</dbReference>
<dbReference type="EMBL" id="AMPZ03000002">
    <property type="protein sequence ID" value="KAH9589517.1"/>
    <property type="molecule type" value="Genomic_DNA"/>
</dbReference>
<dbReference type="GO" id="GO:0042254">
    <property type="term" value="P:ribosome biogenesis"/>
    <property type="evidence" value="ECO:0007669"/>
    <property type="project" value="UniProtKB-KW"/>
</dbReference>
<proteinExistence type="inferred from homology"/>
<dbReference type="PROSITE" id="PS51358">
    <property type="entry name" value="NOP"/>
    <property type="match status" value="1"/>
</dbReference>
<keyword evidence="3" id="KW-0690">Ribosome biogenesis</keyword>
<keyword evidence="9" id="KW-1185">Reference proteome</keyword>
<comment type="subcellular location">
    <subcellularLocation>
        <location evidence="1">Nucleus</location>
        <location evidence="1">Nucleolus</location>
    </subcellularLocation>
</comment>
<reference evidence="8" key="1">
    <citation type="journal article" date="2012" name="Nat. Genet.">
        <title>Whole-genome sequence of Schistosoma haematobium.</title>
        <authorList>
            <person name="Young N.D."/>
            <person name="Jex A.R."/>
            <person name="Li B."/>
            <person name="Liu S."/>
            <person name="Yang L."/>
            <person name="Xiong Z."/>
            <person name="Li Y."/>
            <person name="Cantacessi C."/>
            <person name="Hall R.S."/>
            <person name="Xu X."/>
            <person name="Chen F."/>
            <person name="Wu X."/>
            <person name="Zerlotini A."/>
            <person name="Oliveira G."/>
            <person name="Hofmann A."/>
            <person name="Zhang G."/>
            <person name="Fang X."/>
            <person name="Kang Y."/>
            <person name="Campbell B.E."/>
            <person name="Loukas A."/>
            <person name="Ranganathan S."/>
            <person name="Rollinson D."/>
            <person name="Rinaldi G."/>
            <person name="Brindley P.J."/>
            <person name="Yang H."/>
            <person name="Wang J."/>
            <person name="Wang J."/>
            <person name="Gasser R.B."/>
        </authorList>
    </citation>
    <scope>NUCLEOTIDE SEQUENCE</scope>
</reference>
<evidence type="ECO:0000256" key="3">
    <source>
        <dbReference type="ARBA" id="ARBA00022517"/>
    </source>
</evidence>
<dbReference type="RefSeq" id="XP_051070117.1">
    <property type="nucleotide sequence ID" value="XM_051210149.1"/>
</dbReference>
<reference evidence="8" key="3">
    <citation type="submission" date="2021-06" db="EMBL/GenBank/DDBJ databases">
        <title>Chromosome-level genome assembly for S. haematobium.</title>
        <authorList>
            <person name="Stroehlein A.J."/>
        </authorList>
    </citation>
    <scope>NUCLEOTIDE SEQUENCE</scope>
</reference>
<dbReference type="CTD" id="24596648"/>
<dbReference type="GeneID" id="24596648"/>
<dbReference type="FunFam" id="1.10.246.90:FF:000001">
    <property type="entry name" value="Nucleolar protein 56"/>
    <property type="match status" value="1"/>
</dbReference>
<dbReference type="Pfam" id="PF01798">
    <property type="entry name" value="Nop"/>
    <property type="match status" value="1"/>
</dbReference>
<evidence type="ECO:0000256" key="4">
    <source>
        <dbReference type="ARBA" id="ARBA00023242"/>
    </source>
</evidence>
<feature type="compositionally biased region" description="Basic residues" evidence="6">
    <location>
        <begin position="557"/>
        <end position="566"/>
    </location>
</feature>
<dbReference type="Gene3D" id="1.10.246.90">
    <property type="entry name" value="Nop domain"/>
    <property type="match status" value="1"/>
</dbReference>
<dbReference type="GO" id="GO:0032040">
    <property type="term" value="C:small-subunit processome"/>
    <property type="evidence" value="ECO:0007669"/>
    <property type="project" value="InterPro"/>
</dbReference>
<accession>A0A922LLT8</accession>
<dbReference type="InterPro" id="IPR012976">
    <property type="entry name" value="NOSIC"/>
</dbReference>
<evidence type="ECO:0000256" key="1">
    <source>
        <dbReference type="ARBA" id="ARBA00004604"/>
    </source>
</evidence>
<gene>
    <name evidence="8" type="primary">NOP56_1</name>
    <name evidence="8" type="ORF">MS3_00002554</name>
</gene>
<dbReference type="InterPro" id="IPR042239">
    <property type="entry name" value="Nop_C"/>
</dbReference>
<feature type="region of interest" description="Disordered" evidence="6">
    <location>
        <begin position="544"/>
        <end position="568"/>
    </location>
</feature>
<evidence type="ECO:0000313" key="9">
    <source>
        <dbReference type="Proteomes" id="UP000471633"/>
    </source>
</evidence>
<evidence type="ECO:0000256" key="2">
    <source>
        <dbReference type="ARBA" id="ARBA00009211"/>
    </source>
</evidence>
<evidence type="ECO:0000259" key="7">
    <source>
        <dbReference type="PROSITE" id="PS51358"/>
    </source>
</evidence>
<keyword evidence="4" id="KW-0539">Nucleus</keyword>
<feature type="domain" description="Nop" evidence="7">
    <location>
        <begin position="312"/>
        <end position="430"/>
    </location>
</feature>
<dbReference type="InterPro" id="IPR036070">
    <property type="entry name" value="Nop_dom_sf"/>
</dbReference>
<protein>
    <recommendedName>
        <fullName evidence="5">Nucleolar protein 56</fullName>
    </recommendedName>
</protein>
<evidence type="ECO:0000313" key="8">
    <source>
        <dbReference type="EMBL" id="KAH9589517.1"/>
    </source>
</evidence>
<comment type="similarity">
    <text evidence="2">Belongs to the NOP5/NOP56 family.</text>
</comment>
<dbReference type="InterPro" id="IPR045056">
    <property type="entry name" value="Nop56/Nop58"/>
</dbReference>
<evidence type="ECO:0000256" key="5">
    <source>
        <dbReference type="ARBA" id="ARBA00040742"/>
    </source>
</evidence>
<reference evidence="8" key="4">
    <citation type="journal article" date="2022" name="PLoS Pathog.">
        <title>Chromosome-level genome of Schistosoma haematobium underpins genome-wide explorations of molecular variation.</title>
        <authorList>
            <person name="Stroehlein A.J."/>
            <person name="Korhonen P.K."/>
            <person name="Lee V.V."/>
            <person name="Ralph S.A."/>
            <person name="Mentink-Kane M."/>
            <person name="You H."/>
            <person name="McManus D.P."/>
            <person name="Tchuente L.T."/>
            <person name="Stothard J.R."/>
            <person name="Kaur P."/>
            <person name="Dudchenko O."/>
            <person name="Aiden E.L."/>
            <person name="Yang B."/>
            <person name="Yang H."/>
            <person name="Emery A.M."/>
            <person name="Webster B.L."/>
            <person name="Brindley P.J."/>
            <person name="Rollinson D."/>
            <person name="Chang B.C.H."/>
            <person name="Gasser R.B."/>
            <person name="Young N.D."/>
        </authorList>
    </citation>
    <scope>NUCLEOTIDE SEQUENCE</scope>
</reference>
<dbReference type="PANTHER" id="PTHR10894">
    <property type="entry name" value="NUCLEOLAR PROTEIN 5 NUCLEOLAR PROTEIN NOP5 NOP58"/>
    <property type="match status" value="1"/>
</dbReference>
<dbReference type="SUPFAM" id="SSF89124">
    <property type="entry name" value="Nop domain"/>
    <property type="match status" value="1"/>
</dbReference>
<organism evidence="8 9">
    <name type="scientific">Schistosoma haematobium</name>
    <name type="common">Blood fluke</name>
    <dbReference type="NCBI Taxonomy" id="6185"/>
    <lineage>
        <taxon>Eukaryota</taxon>
        <taxon>Metazoa</taxon>
        <taxon>Spiralia</taxon>
        <taxon>Lophotrochozoa</taxon>
        <taxon>Platyhelminthes</taxon>
        <taxon>Trematoda</taxon>
        <taxon>Digenea</taxon>
        <taxon>Strigeidida</taxon>
        <taxon>Schistosomatoidea</taxon>
        <taxon>Schistosomatidae</taxon>
        <taxon>Schistosoma</taxon>
    </lineage>
</organism>
<dbReference type="Proteomes" id="UP000471633">
    <property type="component" value="Unassembled WGS sequence"/>
</dbReference>
<dbReference type="Gene3D" id="1.10.287.4070">
    <property type="match status" value="1"/>
</dbReference>
<dbReference type="PANTHER" id="PTHR10894:SF0">
    <property type="entry name" value="NUCLEOLAR PROTEIN 56"/>
    <property type="match status" value="1"/>
</dbReference>
<sequence length="628" mass="71028">MTKVYILYEHALGYALFRVKVKSLETSDAVAALQQLAADLLNDEEEFMKCFKLHAFVPFSSSASALQNCNGISEGVVPQELKTFIEENLPASDVLLCISDRKLAESLKAPEVGLPETIACSSESILHEVFRALRFYFPKYIKEFSHFDESKAQIGLGHSYSRAKVKFNIYRFVYFYPLLIYLFRNDNMIIQSINLLDQLDKDVNNFCMRVKEWFSYHFPELSKIVPDNPTFVKVIGLIRTRAGATEENLEALEALTNSQVASDIIESAKSSVGFDITDDDAENLATFTEKINALIERRRLTQEYLAKKLAGVAPNLSTMIGDRVSARLIAHAGSLTNLAKFPASTIQILGAEKALFRALRTRGATPKYGLIYHSQFITRAARENKGKISRFLAAKCAIASRIDCFSEVLCDIYGKHLKQQIEDRLNYFETGTTPPTNAEAMARAIAEVNKYIQRMKKKAIKTLNKRDSDSQEEKEAAVTTLETPILDSKKKRKKKRNLINGNITTTTVVDGVSNDQNEIVNHDEGELDQQQQQQQQQTTEMNQYQLLNDNKGEKSTTMKKKKKRHHSESIDLVENSMLTNGDHICVETIETSILSKRKRSASESSILLEDIKSDSLKKKKRKKTSYMM</sequence>
<dbReference type="GO" id="GO:0030515">
    <property type="term" value="F:snoRNA binding"/>
    <property type="evidence" value="ECO:0007669"/>
    <property type="project" value="InterPro"/>
</dbReference>
<dbReference type="GO" id="GO:0031428">
    <property type="term" value="C:box C/D methylation guide snoRNP complex"/>
    <property type="evidence" value="ECO:0007669"/>
    <property type="project" value="InterPro"/>
</dbReference>
<dbReference type="Pfam" id="PF08156">
    <property type="entry name" value="NOP5NT"/>
    <property type="match status" value="1"/>
</dbReference>
<comment type="caution">
    <text evidence="8">The sequence shown here is derived from an EMBL/GenBank/DDBJ whole genome shotgun (WGS) entry which is preliminary data.</text>
</comment>